<keyword evidence="2" id="KW-1003">Cell membrane</keyword>
<reference evidence="12 13" key="1">
    <citation type="journal article" date="2018" name="Sci. Rep.">
        <title>Comparative analysis of the Pocillopora damicornis genome highlights role of immune system in coral evolution.</title>
        <authorList>
            <person name="Cunning R."/>
            <person name="Bay R.A."/>
            <person name="Gillette P."/>
            <person name="Baker A.C."/>
            <person name="Traylor-Knowles N."/>
        </authorList>
    </citation>
    <scope>NUCLEOTIDE SEQUENCE [LARGE SCALE GENOMIC DNA]</scope>
    <source>
        <strain evidence="12">RSMAS</strain>
        <tissue evidence="12">Whole animal</tissue>
    </source>
</reference>
<dbReference type="Proteomes" id="UP000275408">
    <property type="component" value="Unassembled WGS sequence"/>
</dbReference>
<feature type="non-terminal residue" evidence="12">
    <location>
        <position position="1"/>
    </location>
</feature>
<evidence type="ECO:0000256" key="10">
    <source>
        <dbReference type="SAM" id="Phobius"/>
    </source>
</evidence>
<dbReference type="GO" id="GO:0005886">
    <property type="term" value="C:plasma membrane"/>
    <property type="evidence" value="ECO:0007669"/>
    <property type="project" value="UniProtKB-SubCell"/>
</dbReference>
<keyword evidence="3 9" id="KW-0812">Transmembrane</keyword>
<dbReference type="AlphaFoldDB" id="A0A3M6TYX3"/>
<sequence>RLQSHRLINFSEPPSHDPFSRSRAEIDVEGTMAIFVCLAAKSGNWLVTYVINRDPRLYNVANIFVNNLALTKITMATIDMPLWIASLLHKVTNMFIHNLALTDIAMAMTSMPFWIASLSMNTWKLGQVWCQVVGSTSHILASASIFTIALIAFNRYIKVVKPTLNRKVFPSKRAARLYCVFVWLVSIFLATPYLFGWSAVSYHKKLAICIPENNVYKITSAGGILIGLTIIIFYCNFKVYKAVRESTRNLNAHAEENGVRCANDSCRSNMADLSVLKTCVTVACFFVLTWSPISIVTVIWTLGFDIPQTFHTTSAYLAFSSSLVNPIIYGFINPQFKVAFKKALSCSRFGNGNTDQNHSRNEVRREVARGLETAA</sequence>
<protein>
    <recommendedName>
        <fullName evidence="11">G-protein coupled receptors family 1 profile domain-containing protein</fullName>
    </recommendedName>
</protein>
<comment type="caution">
    <text evidence="12">The sequence shown here is derived from an EMBL/GenBank/DDBJ whole genome shotgun (WGS) entry which is preliminary data.</text>
</comment>
<dbReference type="OrthoDB" id="10044919at2759"/>
<keyword evidence="4 10" id="KW-1133">Transmembrane helix</keyword>
<dbReference type="PANTHER" id="PTHR24228">
    <property type="entry name" value="B2 BRADYKININ RECEPTOR/ANGIOTENSIN II RECEPTOR"/>
    <property type="match status" value="1"/>
</dbReference>
<evidence type="ECO:0000313" key="12">
    <source>
        <dbReference type="EMBL" id="RMX46561.1"/>
    </source>
</evidence>
<feature type="domain" description="G-protein coupled receptors family 1 profile" evidence="11">
    <location>
        <begin position="43"/>
        <end position="329"/>
    </location>
</feature>
<evidence type="ECO:0000256" key="2">
    <source>
        <dbReference type="ARBA" id="ARBA00022475"/>
    </source>
</evidence>
<dbReference type="CDD" id="cd00637">
    <property type="entry name" value="7tm_classA_rhodopsin-like"/>
    <property type="match status" value="1"/>
</dbReference>
<dbReference type="SUPFAM" id="SSF81321">
    <property type="entry name" value="Family A G protein-coupled receptor-like"/>
    <property type="match status" value="2"/>
</dbReference>
<keyword evidence="7 9" id="KW-0675">Receptor</keyword>
<evidence type="ECO:0000256" key="8">
    <source>
        <dbReference type="ARBA" id="ARBA00023224"/>
    </source>
</evidence>
<comment type="similarity">
    <text evidence="9">Belongs to the G-protein coupled receptor 1 family.</text>
</comment>
<dbReference type="EMBL" id="RCHS01002672">
    <property type="protein sequence ID" value="RMX46561.1"/>
    <property type="molecule type" value="Genomic_DNA"/>
</dbReference>
<evidence type="ECO:0000313" key="13">
    <source>
        <dbReference type="Proteomes" id="UP000275408"/>
    </source>
</evidence>
<dbReference type="Pfam" id="PF00001">
    <property type="entry name" value="7tm_1"/>
    <property type="match status" value="1"/>
</dbReference>
<dbReference type="Gene3D" id="1.20.1070.10">
    <property type="entry name" value="Rhodopsin 7-helix transmembrane proteins"/>
    <property type="match status" value="2"/>
</dbReference>
<accession>A0A3M6TYX3</accession>
<evidence type="ECO:0000256" key="6">
    <source>
        <dbReference type="ARBA" id="ARBA00023136"/>
    </source>
</evidence>
<evidence type="ECO:0000256" key="7">
    <source>
        <dbReference type="ARBA" id="ARBA00023170"/>
    </source>
</evidence>
<feature type="transmembrane region" description="Helical" evidence="10">
    <location>
        <begin position="275"/>
        <end position="302"/>
    </location>
</feature>
<comment type="subcellular location">
    <subcellularLocation>
        <location evidence="1">Cell membrane</location>
        <topology evidence="1">Multi-pass membrane protein</topology>
    </subcellularLocation>
</comment>
<dbReference type="PRINTS" id="PR00237">
    <property type="entry name" value="GPCRRHODOPSN"/>
</dbReference>
<organism evidence="12 13">
    <name type="scientific">Pocillopora damicornis</name>
    <name type="common">Cauliflower coral</name>
    <name type="synonym">Millepora damicornis</name>
    <dbReference type="NCBI Taxonomy" id="46731"/>
    <lineage>
        <taxon>Eukaryota</taxon>
        <taxon>Metazoa</taxon>
        <taxon>Cnidaria</taxon>
        <taxon>Anthozoa</taxon>
        <taxon>Hexacorallia</taxon>
        <taxon>Scleractinia</taxon>
        <taxon>Astrocoeniina</taxon>
        <taxon>Pocilloporidae</taxon>
        <taxon>Pocillopora</taxon>
    </lineage>
</organism>
<feature type="transmembrane region" description="Helical" evidence="10">
    <location>
        <begin position="136"/>
        <end position="157"/>
    </location>
</feature>
<evidence type="ECO:0000256" key="3">
    <source>
        <dbReference type="ARBA" id="ARBA00022692"/>
    </source>
</evidence>
<gene>
    <name evidence="12" type="ORF">pdam_00022317</name>
</gene>
<dbReference type="InterPro" id="IPR017452">
    <property type="entry name" value="GPCR_Rhodpsn_7TM"/>
</dbReference>
<keyword evidence="13" id="KW-1185">Reference proteome</keyword>
<evidence type="ECO:0000256" key="5">
    <source>
        <dbReference type="ARBA" id="ARBA00023040"/>
    </source>
</evidence>
<keyword evidence="5 9" id="KW-0297">G-protein coupled receptor</keyword>
<dbReference type="PANTHER" id="PTHR24228:SF59">
    <property type="entry name" value="NEUROPEPTIDE RECEPTOR 15"/>
    <property type="match status" value="1"/>
</dbReference>
<feature type="transmembrane region" description="Helical" evidence="10">
    <location>
        <begin position="314"/>
        <end position="332"/>
    </location>
</feature>
<dbReference type="STRING" id="46731.A0A3M6TYX3"/>
<dbReference type="GO" id="GO:0004930">
    <property type="term" value="F:G protein-coupled receptor activity"/>
    <property type="evidence" value="ECO:0007669"/>
    <property type="project" value="UniProtKB-KW"/>
</dbReference>
<evidence type="ECO:0000259" key="11">
    <source>
        <dbReference type="PROSITE" id="PS50262"/>
    </source>
</evidence>
<proteinExistence type="inferred from homology"/>
<feature type="transmembrane region" description="Helical" evidence="10">
    <location>
        <begin position="95"/>
        <end position="116"/>
    </location>
</feature>
<dbReference type="InterPro" id="IPR000276">
    <property type="entry name" value="GPCR_Rhodpsn"/>
</dbReference>
<evidence type="ECO:0000256" key="4">
    <source>
        <dbReference type="ARBA" id="ARBA00022989"/>
    </source>
</evidence>
<keyword evidence="8 9" id="KW-0807">Transducer</keyword>
<evidence type="ECO:0000256" key="1">
    <source>
        <dbReference type="ARBA" id="ARBA00004651"/>
    </source>
</evidence>
<feature type="transmembrane region" description="Helical" evidence="10">
    <location>
        <begin position="215"/>
        <end position="237"/>
    </location>
</feature>
<keyword evidence="6 10" id="KW-0472">Membrane</keyword>
<feature type="transmembrane region" description="Helical" evidence="10">
    <location>
        <begin position="177"/>
        <end position="195"/>
    </location>
</feature>
<name>A0A3M6TYX3_POCDA</name>
<dbReference type="PROSITE" id="PS00237">
    <property type="entry name" value="G_PROTEIN_RECEP_F1_1"/>
    <property type="match status" value="1"/>
</dbReference>
<evidence type="ECO:0000256" key="9">
    <source>
        <dbReference type="RuleBase" id="RU000688"/>
    </source>
</evidence>
<dbReference type="PROSITE" id="PS50262">
    <property type="entry name" value="G_PROTEIN_RECEP_F1_2"/>
    <property type="match status" value="1"/>
</dbReference>